<gene>
    <name evidence="2" type="ORF">MR241_07410</name>
</gene>
<comment type="caution">
    <text evidence="2">The sequence shown here is derived from an EMBL/GenBank/DDBJ whole genome shotgun (WGS) entry which is preliminary data.</text>
</comment>
<organism evidence="2 3">
    <name type="scientific">Candidatus Colimorpha enterica</name>
    <dbReference type="NCBI Taxonomy" id="3083063"/>
    <lineage>
        <taxon>Bacteria</taxon>
        <taxon>Pseudomonadati</taxon>
        <taxon>Bacteroidota</taxon>
        <taxon>Bacteroidia</taxon>
        <taxon>Bacteroidales</taxon>
        <taxon>Candidatus Colimorpha</taxon>
    </lineage>
</organism>
<dbReference type="EMBL" id="JALEMU010000121">
    <property type="protein sequence ID" value="MCI5756105.1"/>
    <property type="molecule type" value="Genomic_DNA"/>
</dbReference>
<feature type="transmembrane region" description="Helical" evidence="1">
    <location>
        <begin position="30"/>
        <end position="50"/>
    </location>
</feature>
<keyword evidence="1" id="KW-0812">Transmembrane</keyword>
<accession>A0AAE3K0M1</accession>
<evidence type="ECO:0000313" key="3">
    <source>
        <dbReference type="Proteomes" id="UP001139365"/>
    </source>
</evidence>
<proteinExistence type="predicted"/>
<dbReference type="Pfam" id="PF19601">
    <property type="entry name" value="DUF6106"/>
    <property type="match status" value="1"/>
</dbReference>
<dbReference type="AlphaFoldDB" id="A0AAE3K0M1"/>
<evidence type="ECO:0000256" key="1">
    <source>
        <dbReference type="SAM" id="Phobius"/>
    </source>
</evidence>
<keyword evidence="1" id="KW-1133">Transmembrane helix</keyword>
<dbReference type="InterPro" id="IPR046088">
    <property type="entry name" value="DUF6106"/>
</dbReference>
<reference evidence="2 3" key="1">
    <citation type="submission" date="2022-03" db="EMBL/GenBank/DDBJ databases">
        <title>Metagenome-assembled genomes from swine fecal metagenomes.</title>
        <authorList>
            <person name="Holman D.B."/>
            <person name="Kommadath A."/>
        </authorList>
    </citation>
    <scope>NUCLEOTIDE SEQUENCE [LARGE SCALE GENOMIC DNA]</scope>
    <source>
        <strain evidence="2">SUG147</strain>
    </source>
</reference>
<protein>
    <submittedName>
        <fullName evidence="2">DUF6106 family protein</fullName>
    </submittedName>
</protein>
<dbReference type="Proteomes" id="UP001139365">
    <property type="component" value="Unassembled WGS sequence"/>
</dbReference>
<sequence length="186" mass="21241">MYEIKDGLDNIAEYSVKKRREGEYEQRRRLAIVLMAAFAVASAAVCILLFGIMFPAWLIPLWILFYSIVIPLIYLPNFNIEYDYRVAGGELNIAAVKNRRIRKELASIRLAGAEFIAPYNGSFRETADRAECDGVIDASSSESSPDRWFAIYPDPDGGQKRYLIFFDASPKMVSLMRPFAMRGQRY</sequence>
<keyword evidence="1" id="KW-0472">Membrane</keyword>
<feature type="transmembrane region" description="Helical" evidence="1">
    <location>
        <begin position="56"/>
        <end position="75"/>
    </location>
</feature>
<evidence type="ECO:0000313" key="2">
    <source>
        <dbReference type="EMBL" id="MCI5756105.1"/>
    </source>
</evidence>
<name>A0AAE3K0M1_9BACT</name>